<protein>
    <submittedName>
        <fullName evidence="2">Uncharacterized protein</fullName>
    </submittedName>
</protein>
<feature type="transmembrane region" description="Helical" evidence="1">
    <location>
        <begin position="6"/>
        <end position="29"/>
    </location>
</feature>
<dbReference type="KEGG" id="sste:SAMEA4384403_1919"/>
<keyword evidence="1" id="KW-1133">Transmembrane helix</keyword>
<dbReference type="EMBL" id="LT906462">
    <property type="protein sequence ID" value="SNV74525.1"/>
    <property type="molecule type" value="Genomic_DNA"/>
</dbReference>
<dbReference type="Pfam" id="PF14068">
    <property type="entry name" value="YuiB"/>
    <property type="match status" value="1"/>
</dbReference>
<evidence type="ECO:0000313" key="2">
    <source>
        <dbReference type="EMBL" id="SNV74525.1"/>
    </source>
</evidence>
<name>A0A239ZTX3_9STAP</name>
<keyword evidence="1" id="KW-0812">Transmembrane</keyword>
<evidence type="ECO:0000313" key="3">
    <source>
        <dbReference type="Proteomes" id="UP000242084"/>
    </source>
</evidence>
<sequence>MISLPQVIISMALFFVLFFGIAFILNMLLKTTWLMVVLYPFVIFAIVDKVSTTMYFTNPSTAFSKLLTGLVHIHTADILMLGFGWIGAIVAGFVIRNLRRSGYSMF</sequence>
<dbReference type="RefSeq" id="WP_095088976.1">
    <property type="nucleotide sequence ID" value="NZ_BMDM01000001.1"/>
</dbReference>
<reference evidence="2 3" key="1">
    <citation type="submission" date="2017-06" db="EMBL/GenBank/DDBJ databases">
        <authorList>
            <consortium name="Pathogen Informatics"/>
        </authorList>
    </citation>
    <scope>NUCLEOTIDE SEQUENCE [LARGE SCALE GENOMIC DNA]</scope>
    <source>
        <strain evidence="2 3">NCTC13839</strain>
    </source>
</reference>
<dbReference type="InterPro" id="IPR025917">
    <property type="entry name" value="YuiB"/>
</dbReference>
<accession>A0A239ZTX3</accession>
<proteinExistence type="predicted"/>
<feature type="transmembrane region" description="Helical" evidence="1">
    <location>
        <begin position="36"/>
        <end position="56"/>
    </location>
</feature>
<evidence type="ECO:0000256" key="1">
    <source>
        <dbReference type="SAM" id="Phobius"/>
    </source>
</evidence>
<dbReference type="OrthoDB" id="2382309at2"/>
<gene>
    <name evidence="2" type="ORF">SAMEA4384403_01919</name>
</gene>
<organism evidence="2 3">
    <name type="scientific">Mammaliicoccus stepanovicii</name>
    <dbReference type="NCBI Taxonomy" id="643214"/>
    <lineage>
        <taxon>Bacteria</taxon>
        <taxon>Bacillati</taxon>
        <taxon>Bacillota</taxon>
        <taxon>Bacilli</taxon>
        <taxon>Bacillales</taxon>
        <taxon>Staphylococcaceae</taxon>
        <taxon>Mammaliicoccus</taxon>
    </lineage>
</organism>
<keyword evidence="3" id="KW-1185">Reference proteome</keyword>
<feature type="transmembrane region" description="Helical" evidence="1">
    <location>
        <begin position="76"/>
        <end position="95"/>
    </location>
</feature>
<dbReference type="Proteomes" id="UP000242084">
    <property type="component" value="Chromosome 1"/>
</dbReference>
<keyword evidence="1" id="KW-0472">Membrane</keyword>
<dbReference type="AlphaFoldDB" id="A0A239ZTX3"/>